<evidence type="ECO:0000313" key="1">
    <source>
        <dbReference type="EMBL" id="PWJ89524.1"/>
    </source>
</evidence>
<organism evidence="1 2">
    <name type="scientific">Rhizobium loti</name>
    <name type="common">Mesorhizobium loti</name>
    <dbReference type="NCBI Taxonomy" id="381"/>
    <lineage>
        <taxon>Bacteria</taxon>
        <taxon>Pseudomonadati</taxon>
        <taxon>Pseudomonadota</taxon>
        <taxon>Alphaproteobacteria</taxon>
        <taxon>Hyphomicrobiales</taxon>
        <taxon>Phyllobacteriaceae</taxon>
        <taxon>Mesorhizobium</taxon>
    </lineage>
</organism>
<reference evidence="1 2" key="1">
    <citation type="submission" date="2018-05" db="EMBL/GenBank/DDBJ databases">
        <title>Genomic Encyclopedia of Type Strains, Phase IV (KMG-IV): sequencing the most valuable type-strain genomes for metagenomic binning, comparative biology and taxonomic classification.</title>
        <authorList>
            <person name="Goeker M."/>
        </authorList>
    </citation>
    <scope>NUCLEOTIDE SEQUENCE [LARGE SCALE GENOMIC DNA]</scope>
    <source>
        <strain evidence="1 2">DSM 2626</strain>
    </source>
</reference>
<gene>
    <name evidence="1" type="ORF">C8D77_107168</name>
</gene>
<dbReference type="AlphaFoldDB" id="A0A8E2WCD0"/>
<dbReference type="Proteomes" id="UP000245631">
    <property type="component" value="Unassembled WGS sequence"/>
</dbReference>
<protein>
    <submittedName>
        <fullName evidence="1">Uncharacterized protein</fullName>
    </submittedName>
</protein>
<evidence type="ECO:0000313" key="2">
    <source>
        <dbReference type="Proteomes" id="UP000245631"/>
    </source>
</evidence>
<dbReference type="EMBL" id="QGGH01000007">
    <property type="protein sequence ID" value="PWJ89524.1"/>
    <property type="molecule type" value="Genomic_DNA"/>
</dbReference>
<name>A0A8E2WCD0_RHILI</name>
<accession>A0A8E2WCD0</accession>
<sequence>MAELVPSDLSQSLASEIGQLVAAFSIGFAQASRSSNQLDAHLRGSGTLVQVRSTRAILTAHHVLDALPTSGELGLIMSPYVGAHTVEVEALQYLKIARGTEDEQGPDLGAVILPAVLPSSLTAKKSFANLDKHWERIASGQPELRDGLWCLCGLQDALTRDFEPALGFKKLKRFAGFCPIGQVNEAPPIENYDYLSFPIPHGPNSPMPGNIGGTSGGGLWQILLKQEADCRIRPVDCLLSGLAFYQGPIENGWSRVRCHGRKSVYDIARNAIQNAIAM</sequence>
<proteinExistence type="predicted"/>
<comment type="caution">
    <text evidence="1">The sequence shown here is derived from an EMBL/GenBank/DDBJ whole genome shotgun (WGS) entry which is preliminary data.</text>
</comment>